<dbReference type="InterPro" id="IPR038765">
    <property type="entry name" value="Papain-like_cys_pep_sf"/>
</dbReference>
<evidence type="ECO:0000313" key="1">
    <source>
        <dbReference type="EMBL" id="RUT73096.1"/>
    </source>
</evidence>
<dbReference type="AlphaFoldDB" id="A0A434AFE0"/>
<dbReference type="OrthoDB" id="1409585at2"/>
<dbReference type="SUPFAM" id="SSF54001">
    <property type="entry name" value="Cysteine proteinases"/>
    <property type="match status" value="1"/>
</dbReference>
<protein>
    <submittedName>
        <fullName evidence="1">DUF1460 domain-containing protein</fullName>
    </submittedName>
</protein>
<dbReference type="Pfam" id="PF07313">
    <property type="entry name" value="AmiA-like"/>
    <property type="match status" value="1"/>
</dbReference>
<keyword evidence="2" id="KW-1185">Reference proteome</keyword>
<dbReference type="InterPro" id="IPR010846">
    <property type="entry name" value="AmiA-like"/>
</dbReference>
<dbReference type="Proteomes" id="UP000282985">
    <property type="component" value="Unassembled WGS sequence"/>
</dbReference>
<comment type="caution">
    <text evidence="1">The sequence shown here is derived from an EMBL/GenBank/DDBJ whole genome shotgun (WGS) entry which is preliminary data.</text>
</comment>
<reference evidence="1 2" key="1">
    <citation type="submission" date="2018-11" db="EMBL/GenBank/DDBJ databases">
        <title>Parancylomarina longa gen. nov., sp. nov., isolated from sediments of southern Okinawa.</title>
        <authorList>
            <person name="Fu T."/>
        </authorList>
    </citation>
    <scope>NUCLEOTIDE SEQUENCE [LARGE SCALE GENOMIC DNA]</scope>
    <source>
        <strain evidence="1 2">T3-2 S1-C</strain>
    </source>
</reference>
<sequence>MRRSLQILSVLVLFLISCQAKKSAKDNVKTKKEISFEDSTDQAIFNSFKEIAKENALDSLALDARVIEVAKMFMQTPYVGGTLESDGKEKLVVNFRELDCTTYLENVVALSKIMQKDNFQDADFLKELEHLRYRNGKLSDYASRLHYFSDWIYENEKKGIVENITARIGGVKYDKTINFMSTHIASYPALKADTSLVKQIQQTEKQINQRNLYYIPEEKIQSIEEKIQNGDLIAITTKIKGLDISHVGIAIKMQNRLHLMNASSRAHKVVISDLPLAEMLQKSKLQSGIMVVRLR</sequence>
<proteinExistence type="predicted"/>
<gene>
    <name evidence="1" type="ORF">DLK05_14935</name>
</gene>
<evidence type="ECO:0000313" key="2">
    <source>
        <dbReference type="Proteomes" id="UP000282985"/>
    </source>
</evidence>
<accession>A0A434AFE0</accession>
<name>A0A434AFE0_9BACT</name>
<dbReference type="EMBL" id="RJJX01000028">
    <property type="protein sequence ID" value="RUT73096.1"/>
    <property type="molecule type" value="Genomic_DNA"/>
</dbReference>
<organism evidence="1 2">
    <name type="scientific">Ancylomarina longa</name>
    <dbReference type="NCBI Taxonomy" id="2487017"/>
    <lineage>
        <taxon>Bacteria</taxon>
        <taxon>Pseudomonadati</taxon>
        <taxon>Bacteroidota</taxon>
        <taxon>Bacteroidia</taxon>
        <taxon>Marinilabiliales</taxon>
        <taxon>Marinifilaceae</taxon>
        <taxon>Ancylomarina</taxon>
    </lineage>
</organism>
<dbReference type="Gene3D" id="1.10.3670.10">
    <property type="entry name" value="Putative xylanase like domain"/>
    <property type="match status" value="1"/>
</dbReference>
<dbReference type="RefSeq" id="WP_127344771.1">
    <property type="nucleotide sequence ID" value="NZ_RJJX01000028.1"/>
</dbReference>
<dbReference type="Gene3D" id="2.30.260.10">
    <property type="entry name" value="putative xylanase like domain"/>
    <property type="match status" value="1"/>
</dbReference>
<dbReference type="PROSITE" id="PS51257">
    <property type="entry name" value="PROKAR_LIPOPROTEIN"/>
    <property type="match status" value="1"/>
</dbReference>